<dbReference type="PROSITE" id="PS51320">
    <property type="entry name" value="TIFY"/>
    <property type="match status" value="1"/>
</dbReference>
<dbReference type="GO" id="GO:0005634">
    <property type="term" value="C:nucleus"/>
    <property type="evidence" value="ECO:0007669"/>
    <property type="project" value="UniProtKB-SubCell"/>
</dbReference>
<evidence type="ECO:0000313" key="5">
    <source>
        <dbReference type="EMBL" id="KAK8948547.1"/>
    </source>
</evidence>
<dbReference type="Proteomes" id="UP001418222">
    <property type="component" value="Unassembled WGS sequence"/>
</dbReference>
<feature type="compositionally biased region" description="Polar residues" evidence="3">
    <location>
        <begin position="260"/>
        <end position="272"/>
    </location>
</feature>
<sequence>MAVGMMGGDNKKLIFHDFLAMSCENLPATVAAAPAEAATTSEVEAEASASASASAGVSSIGHGLILGSGDPVSGKPALTNSEVFIIRGRKDNSPGPETSNSFSGRKRSNSDSTYVAFTNDKIRSVCADTPDCSRSLKKLGKEAISDWSEKYPKDKVQFQMQSPLQPTSVHSPLSSRPVLLPSKLEQSTPQNSCLVGHYSSRVAQSGIFSSYVSKDVNFGAVHMSQPAADEGSRTGIKGSGVLNTVASRSGPTERSMPSVLPSSNRPNSTQINEPYPSNPLRYHASENVGRQMTIFYAGQAHVFDDVHPNKAEVIMALAGSNGGSWSTTYLQKTDMFPSPGEVKVPNEDNIQRQISHPGRTTLTRDIQNLSPGGRPSGVIVRDGRAAIQAPLPSTQSKRDAS</sequence>
<accession>A0AAP0BRX3</accession>
<feature type="region of interest" description="Disordered" evidence="3">
    <location>
        <begin position="228"/>
        <end position="279"/>
    </location>
</feature>
<evidence type="ECO:0000256" key="1">
    <source>
        <dbReference type="ARBA" id="ARBA00008614"/>
    </source>
</evidence>
<dbReference type="AlphaFoldDB" id="A0AAP0BRX3"/>
<keyword evidence="6" id="KW-1185">Reference proteome</keyword>
<feature type="domain" description="Tify" evidence="4">
    <location>
        <begin position="285"/>
        <end position="320"/>
    </location>
</feature>
<dbReference type="GO" id="GO:0009611">
    <property type="term" value="P:response to wounding"/>
    <property type="evidence" value="ECO:0007669"/>
    <property type="project" value="UniProtKB-UniRule"/>
</dbReference>
<reference evidence="5 6" key="1">
    <citation type="journal article" date="2022" name="Nat. Plants">
        <title>Genomes of leafy and leafless Platanthera orchids illuminate the evolution of mycoheterotrophy.</title>
        <authorList>
            <person name="Li M.H."/>
            <person name="Liu K.W."/>
            <person name="Li Z."/>
            <person name="Lu H.C."/>
            <person name="Ye Q.L."/>
            <person name="Zhang D."/>
            <person name="Wang J.Y."/>
            <person name="Li Y.F."/>
            <person name="Zhong Z.M."/>
            <person name="Liu X."/>
            <person name="Yu X."/>
            <person name="Liu D.K."/>
            <person name="Tu X.D."/>
            <person name="Liu B."/>
            <person name="Hao Y."/>
            <person name="Liao X.Y."/>
            <person name="Jiang Y.T."/>
            <person name="Sun W.H."/>
            <person name="Chen J."/>
            <person name="Chen Y.Q."/>
            <person name="Ai Y."/>
            <person name="Zhai J.W."/>
            <person name="Wu S.S."/>
            <person name="Zhou Z."/>
            <person name="Hsiao Y.Y."/>
            <person name="Wu W.L."/>
            <person name="Chen Y.Y."/>
            <person name="Lin Y.F."/>
            <person name="Hsu J.L."/>
            <person name="Li C.Y."/>
            <person name="Wang Z.W."/>
            <person name="Zhao X."/>
            <person name="Zhong W.Y."/>
            <person name="Ma X.K."/>
            <person name="Ma L."/>
            <person name="Huang J."/>
            <person name="Chen G.Z."/>
            <person name="Huang M.Z."/>
            <person name="Huang L."/>
            <person name="Peng D.H."/>
            <person name="Luo Y.B."/>
            <person name="Zou S.Q."/>
            <person name="Chen S.P."/>
            <person name="Lan S."/>
            <person name="Tsai W.C."/>
            <person name="Van de Peer Y."/>
            <person name="Liu Z.J."/>
        </authorList>
    </citation>
    <scope>NUCLEOTIDE SEQUENCE [LARGE SCALE GENOMIC DNA]</scope>
    <source>
        <strain evidence="5">Lor287</strain>
    </source>
</reference>
<proteinExistence type="inferred from homology"/>
<comment type="domain">
    <text evidence="2">The jas domain is required for interaction with COI1.</text>
</comment>
<comment type="subcellular location">
    <subcellularLocation>
        <location evidence="2">Nucleus</location>
    </subcellularLocation>
</comment>
<comment type="function">
    <text evidence="2">Repressor of jasmonate responses.</text>
</comment>
<name>A0AAP0BRX3_9ASPA</name>
<dbReference type="InterPro" id="IPR010399">
    <property type="entry name" value="Tify_dom"/>
</dbReference>
<keyword evidence="2" id="KW-0539">Nucleus</keyword>
<protein>
    <recommendedName>
        <fullName evidence="2">Protein TIFY</fullName>
    </recommendedName>
    <alternativeName>
        <fullName evidence="2">Jasmonate ZIM domain-containing protein</fullName>
    </alternativeName>
</protein>
<feature type="region of interest" description="Disordered" evidence="3">
    <location>
        <begin position="85"/>
        <end position="111"/>
    </location>
</feature>
<evidence type="ECO:0000256" key="2">
    <source>
        <dbReference type="RuleBase" id="RU369065"/>
    </source>
</evidence>
<evidence type="ECO:0000313" key="6">
    <source>
        <dbReference type="Proteomes" id="UP001418222"/>
    </source>
</evidence>
<dbReference type="GO" id="GO:2000022">
    <property type="term" value="P:regulation of jasmonic acid mediated signaling pathway"/>
    <property type="evidence" value="ECO:0007669"/>
    <property type="project" value="UniProtKB-UniRule"/>
</dbReference>
<comment type="similarity">
    <text evidence="1 2">Belongs to the TIFY/JAZ family.</text>
</comment>
<feature type="compositionally biased region" description="Polar residues" evidence="3">
    <location>
        <begin position="241"/>
        <end position="252"/>
    </location>
</feature>
<dbReference type="Pfam" id="PF06200">
    <property type="entry name" value="tify"/>
    <property type="match status" value="1"/>
</dbReference>
<gene>
    <name evidence="5" type="primary">TIFY8</name>
    <name evidence="5" type="ORF">KSP39_PZI005509</name>
</gene>
<evidence type="ECO:0000256" key="3">
    <source>
        <dbReference type="SAM" id="MobiDB-lite"/>
    </source>
</evidence>
<keyword evidence="2" id="KW-1184">Jasmonic acid signaling pathway</keyword>
<dbReference type="SMART" id="SM00979">
    <property type="entry name" value="TIFY"/>
    <property type="match status" value="1"/>
</dbReference>
<organism evidence="5 6">
    <name type="scientific">Platanthera zijinensis</name>
    <dbReference type="NCBI Taxonomy" id="2320716"/>
    <lineage>
        <taxon>Eukaryota</taxon>
        <taxon>Viridiplantae</taxon>
        <taxon>Streptophyta</taxon>
        <taxon>Embryophyta</taxon>
        <taxon>Tracheophyta</taxon>
        <taxon>Spermatophyta</taxon>
        <taxon>Magnoliopsida</taxon>
        <taxon>Liliopsida</taxon>
        <taxon>Asparagales</taxon>
        <taxon>Orchidaceae</taxon>
        <taxon>Orchidoideae</taxon>
        <taxon>Orchideae</taxon>
        <taxon>Orchidinae</taxon>
        <taxon>Platanthera</taxon>
    </lineage>
</organism>
<dbReference type="GO" id="GO:0031347">
    <property type="term" value="P:regulation of defense response"/>
    <property type="evidence" value="ECO:0007669"/>
    <property type="project" value="UniProtKB-UniRule"/>
</dbReference>
<dbReference type="PANTHER" id="PTHR33077:SF8">
    <property type="entry name" value="PROTEIN TIFY 8"/>
    <property type="match status" value="1"/>
</dbReference>
<dbReference type="EMBL" id="JBBWWQ010000004">
    <property type="protein sequence ID" value="KAK8948547.1"/>
    <property type="molecule type" value="Genomic_DNA"/>
</dbReference>
<dbReference type="PANTHER" id="PTHR33077">
    <property type="entry name" value="PROTEIN TIFY 4A-RELATED-RELATED"/>
    <property type="match status" value="1"/>
</dbReference>
<dbReference type="InterPro" id="IPR040390">
    <property type="entry name" value="TIFY/JAZ"/>
</dbReference>
<comment type="caution">
    <text evidence="5">The sequence shown here is derived from an EMBL/GenBank/DDBJ whole genome shotgun (WGS) entry which is preliminary data.</text>
</comment>
<evidence type="ECO:0000259" key="4">
    <source>
        <dbReference type="PROSITE" id="PS51320"/>
    </source>
</evidence>